<evidence type="ECO:0000313" key="4">
    <source>
        <dbReference type="Proteomes" id="UP001165085"/>
    </source>
</evidence>
<feature type="transmembrane region" description="Helical" evidence="2">
    <location>
        <begin position="154"/>
        <end position="179"/>
    </location>
</feature>
<comment type="caution">
    <text evidence="3">The sequence shown here is derived from an EMBL/GenBank/DDBJ whole genome shotgun (WGS) entry which is preliminary data.</text>
</comment>
<keyword evidence="2" id="KW-1133">Transmembrane helix</keyword>
<organism evidence="3 4">
    <name type="scientific">Triparma strigata</name>
    <dbReference type="NCBI Taxonomy" id="1606541"/>
    <lineage>
        <taxon>Eukaryota</taxon>
        <taxon>Sar</taxon>
        <taxon>Stramenopiles</taxon>
        <taxon>Ochrophyta</taxon>
        <taxon>Bolidophyceae</taxon>
        <taxon>Parmales</taxon>
        <taxon>Triparmaceae</taxon>
        <taxon>Triparma</taxon>
    </lineage>
</organism>
<feature type="transmembrane region" description="Helical" evidence="2">
    <location>
        <begin position="200"/>
        <end position="217"/>
    </location>
</feature>
<feature type="transmembrane region" description="Helical" evidence="2">
    <location>
        <begin position="278"/>
        <end position="296"/>
    </location>
</feature>
<dbReference type="EMBL" id="BRXY01000188">
    <property type="protein sequence ID" value="GMH75283.1"/>
    <property type="molecule type" value="Genomic_DNA"/>
</dbReference>
<evidence type="ECO:0000256" key="2">
    <source>
        <dbReference type="SAM" id="Phobius"/>
    </source>
</evidence>
<feature type="transmembrane region" description="Helical" evidence="2">
    <location>
        <begin position="64"/>
        <end position="82"/>
    </location>
</feature>
<feature type="transmembrane region" description="Helical" evidence="2">
    <location>
        <begin position="88"/>
        <end position="109"/>
    </location>
</feature>
<feature type="transmembrane region" description="Helical" evidence="2">
    <location>
        <begin position="121"/>
        <end position="142"/>
    </location>
</feature>
<name>A0A9W7EG21_9STRA</name>
<accession>A0A9W7EG21</accession>
<evidence type="ECO:0000256" key="1">
    <source>
        <dbReference type="SAM" id="MobiDB-lite"/>
    </source>
</evidence>
<evidence type="ECO:0000313" key="3">
    <source>
        <dbReference type="EMBL" id="GMH75283.1"/>
    </source>
</evidence>
<proteinExistence type="predicted"/>
<keyword evidence="2" id="KW-0472">Membrane</keyword>
<dbReference type="Proteomes" id="UP001165085">
    <property type="component" value="Unassembled WGS sequence"/>
</dbReference>
<protein>
    <submittedName>
        <fullName evidence="3">Uncharacterized protein</fullName>
    </submittedName>
</protein>
<keyword evidence="4" id="KW-1185">Reference proteome</keyword>
<reference evidence="4" key="1">
    <citation type="journal article" date="2023" name="Commun. Biol.">
        <title>Genome analysis of Parmales, the sister group of diatoms, reveals the evolutionary specialization of diatoms from phago-mixotrophs to photoautotrophs.</title>
        <authorList>
            <person name="Ban H."/>
            <person name="Sato S."/>
            <person name="Yoshikawa S."/>
            <person name="Yamada K."/>
            <person name="Nakamura Y."/>
            <person name="Ichinomiya M."/>
            <person name="Sato N."/>
            <person name="Blanc-Mathieu R."/>
            <person name="Endo H."/>
            <person name="Kuwata A."/>
            <person name="Ogata H."/>
        </authorList>
    </citation>
    <scope>NUCLEOTIDE SEQUENCE [LARGE SCALE GENOMIC DNA]</scope>
    <source>
        <strain evidence="4">NIES 3701</strain>
    </source>
</reference>
<gene>
    <name evidence="3" type="ORF">TrST_g7963</name>
</gene>
<sequence length="374" mass="41053">MAEVSRLKSRVDKAEARADKEEARADKNEAELKELKELMRERGSTAGAGEEEELMVSYSWRWRALLFLGGSISTVFAVYGYFKDDERWTWASATFWAFSVVSLCAAAVGNPQNIKSRKEKFFVGICGVQYGALGSIGGPKLITVVKHQVTVYFGWLFLVLGATFIVVIPPAFICINAIYSKLPARQLSNAIKTIFKSLPQIMGSTLFVSAASARCLMKVDPSKPVLEQCGNPTVPSFWVSVFLAFSWILGYIIPPLLSGRKMMTWADVMAIRMSKIEGTQFMLYGTTATIALLLFANTDESGGDANPFLQYLTASFMLTGLPLAILIIFEDIIKPFLFPSSNTSISSENSQELNNNTDSFNVKDTGALGIGGLI</sequence>
<dbReference type="AlphaFoldDB" id="A0A9W7EG21"/>
<keyword evidence="2" id="KW-0812">Transmembrane</keyword>
<feature type="transmembrane region" description="Helical" evidence="2">
    <location>
        <begin position="237"/>
        <end position="257"/>
    </location>
</feature>
<feature type="region of interest" description="Disordered" evidence="1">
    <location>
        <begin position="1"/>
        <end position="28"/>
    </location>
</feature>
<dbReference type="OrthoDB" id="210967at2759"/>
<feature type="transmembrane region" description="Helical" evidence="2">
    <location>
        <begin position="308"/>
        <end position="329"/>
    </location>
</feature>